<dbReference type="Proteomes" id="UP001255601">
    <property type="component" value="Unassembled WGS sequence"/>
</dbReference>
<evidence type="ECO:0000313" key="2">
    <source>
        <dbReference type="Proteomes" id="UP001255601"/>
    </source>
</evidence>
<sequence length="37" mass="4139">MTIATSSSIIAFKSWDLDKAELKLSQKPLRAAYDHCV</sequence>
<reference evidence="1" key="1">
    <citation type="submission" date="2023-08" db="EMBL/GenBank/DDBJ databases">
        <title>Functional and genomic diversity of the sorghum phyllosphere microbiome.</title>
        <authorList>
            <person name="Shade A."/>
        </authorList>
    </citation>
    <scope>NUCLEOTIDE SEQUENCE</scope>
    <source>
        <strain evidence="1">SORGH_AS_0974</strain>
    </source>
</reference>
<organism evidence="1 2">
    <name type="scientific">Agrobacterium larrymoorei</name>
    <dbReference type="NCBI Taxonomy" id="160699"/>
    <lineage>
        <taxon>Bacteria</taxon>
        <taxon>Pseudomonadati</taxon>
        <taxon>Pseudomonadota</taxon>
        <taxon>Alphaproteobacteria</taxon>
        <taxon>Hyphomicrobiales</taxon>
        <taxon>Rhizobiaceae</taxon>
        <taxon>Rhizobium/Agrobacterium group</taxon>
        <taxon>Agrobacterium</taxon>
    </lineage>
</organism>
<name>A0AAJ2ETZ9_9HYPH</name>
<evidence type="ECO:0000313" key="1">
    <source>
        <dbReference type="EMBL" id="MDR6100917.1"/>
    </source>
</evidence>
<gene>
    <name evidence="1" type="ORF">QE369_001095</name>
</gene>
<dbReference type="EMBL" id="JAVIZC010000001">
    <property type="protein sequence ID" value="MDR6100917.1"/>
    <property type="molecule type" value="Genomic_DNA"/>
</dbReference>
<comment type="caution">
    <text evidence="1">The sequence shown here is derived from an EMBL/GenBank/DDBJ whole genome shotgun (WGS) entry which is preliminary data.</text>
</comment>
<accession>A0AAJ2ETZ9</accession>
<protein>
    <submittedName>
        <fullName evidence="1">Uncharacterized protein</fullName>
    </submittedName>
</protein>
<proteinExistence type="predicted"/>
<dbReference type="AlphaFoldDB" id="A0AAJ2ETZ9"/>